<feature type="region of interest" description="Disordered" evidence="3">
    <location>
        <begin position="349"/>
        <end position="384"/>
    </location>
</feature>
<keyword evidence="2" id="KW-0479">Metal-binding</keyword>
<evidence type="ECO:0000256" key="3">
    <source>
        <dbReference type="SAM" id="MobiDB-lite"/>
    </source>
</evidence>
<dbReference type="PANTHER" id="PTHR33400">
    <property type="entry name" value="ZINC FINGER CCCH DOMAIN-CONTAINING PROTEIN 6-RELATED"/>
    <property type="match status" value="1"/>
</dbReference>
<feature type="compositionally biased region" description="Low complexity" evidence="3">
    <location>
        <begin position="191"/>
        <end position="208"/>
    </location>
</feature>
<proteinExistence type="predicted"/>
<dbReference type="InterPro" id="IPR000571">
    <property type="entry name" value="Znf_CCCH"/>
</dbReference>
<comment type="caution">
    <text evidence="5">The sequence shown here is derived from an EMBL/GenBank/DDBJ whole genome shotgun (WGS) entry which is preliminary data.</text>
</comment>
<evidence type="ECO:0000256" key="1">
    <source>
        <dbReference type="ARBA" id="ARBA00023125"/>
    </source>
</evidence>
<keyword evidence="6" id="KW-1185">Reference proteome</keyword>
<dbReference type="GO" id="GO:0003677">
    <property type="term" value="F:DNA binding"/>
    <property type="evidence" value="ECO:0007669"/>
    <property type="project" value="UniProtKB-KW"/>
</dbReference>
<feature type="compositionally biased region" description="Polar residues" evidence="3">
    <location>
        <begin position="370"/>
        <end position="380"/>
    </location>
</feature>
<evidence type="ECO:0000256" key="2">
    <source>
        <dbReference type="PROSITE-ProRule" id="PRU00723"/>
    </source>
</evidence>
<feature type="zinc finger region" description="C3H1-type" evidence="2">
    <location>
        <begin position="401"/>
        <end position="429"/>
    </location>
</feature>
<dbReference type="PROSITE" id="PS50103">
    <property type="entry name" value="ZF_C3H1"/>
    <property type="match status" value="1"/>
</dbReference>
<dbReference type="AlphaFoldDB" id="A0AAV0GFD5"/>
<keyword evidence="2" id="KW-0863">Zinc-finger</keyword>
<dbReference type="PANTHER" id="PTHR33400:SF2">
    <property type="entry name" value="ZINC FINGER CCCH DOMAIN-CONTAINING PROTEIN 6"/>
    <property type="match status" value="1"/>
</dbReference>
<keyword evidence="1" id="KW-0238">DNA-binding</keyword>
<name>A0AAV0GFD5_9ASTE</name>
<protein>
    <recommendedName>
        <fullName evidence="4">C3H1-type domain-containing protein</fullName>
    </recommendedName>
</protein>
<dbReference type="GO" id="GO:0008270">
    <property type="term" value="F:zinc ion binding"/>
    <property type="evidence" value="ECO:0007669"/>
    <property type="project" value="UniProtKB-KW"/>
</dbReference>
<evidence type="ECO:0000259" key="4">
    <source>
        <dbReference type="PROSITE" id="PS50103"/>
    </source>
</evidence>
<dbReference type="Proteomes" id="UP001152523">
    <property type="component" value="Unassembled WGS sequence"/>
</dbReference>
<gene>
    <name evidence="5" type="ORF">CEPIT_LOCUS42623</name>
</gene>
<evidence type="ECO:0000313" key="5">
    <source>
        <dbReference type="EMBL" id="CAH9145958.1"/>
    </source>
</evidence>
<organism evidence="5 6">
    <name type="scientific">Cuscuta epithymum</name>
    <dbReference type="NCBI Taxonomy" id="186058"/>
    <lineage>
        <taxon>Eukaryota</taxon>
        <taxon>Viridiplantae</taxon>
        <taxon>Streptophyta</taxon>
        <taxon>Embryophyta</taxon>
        <taxon>Tracheophyta</taxon>
        <taxon>Spermatophyta</taxon>
        <taxon>Magnoliopsida</taxon>
        <taxon>eudicotyledons</taxon>
        <taxon>Gunneridae</taxon>
        <taxon>Pentapetalae</taxon>
        <taxon>asterids</taxon>
        <taxon>lamiids</taxon>
        <taxon>Solanales</taxon>
        <taxon>Convolvulaceae</taxon>
        <taxon>Cuscuteae</taxon>
        <taxon>Cuscuta</taxon>
        <taxon>Cuscuta subgen. Cuscuta</taxon>
    </lineage>
</organism>
<evidence type="ECO:0000313" key="6">
    <source>
        <dbReference type="Proteomes" id="UP001152523"/>
    </source>
</evidence>
<feature type="compositionally biased region" description="Pro residues" evidence="3">
    <location>
        <begin position="356"/>
        <end position="365"/>
    </location>
</feature>
<sequence length="460" mass="49718">MRRMLNPKRVTWASDVNLCQVRLFLSEESPLQVGLSSQDHLQAKPSLEGGITNDDNLPPGFEAVLGSTLCKTKLDQIPLIKWERPPSFILDASWQVVAGEESQEREAQQQREMRVLEAIYPRPSSIPLNPSVVPTERMVVHNVHHQHTPLIPITPMEEDDTADTSVSQHDVSAAGPNMTNLTSPLIMEESGSATALSHTTTTGSSASSSGGGLEPDALAVAQAALSCIMANDHGNLIDRELLIKILSDPQIIGELVSLHGGDGGGSDLSRNNSSLQLHMIRPSNMRPPEISFSNPKPSPSSFPLTTTGVPFKPPSPSRVGAIPNSASATSSSTAPAKDLNYYKSLIQQHGGERQDTPPPLLPPTPICSGRGNQLRDSSPAQEPLVPSIISSRSSSRDFNKSKIMKPCIYYNSARGCRHGIKCAFLHNACAPQPSSRPRIGSYRDVQSTKRMKMEREITGT</sequence>
<dbReference type="EMBL" id="CAMAPF010001089">
    <property type="protein sequence ID" value="CAH9145958.1"/>
    <property type="molecule type" value="Genomic_DNA"/>
</dbReference>
<reference evidence="5" key="1">
    <citation type="submission" date="2022-07" db="EMBL/GenBank/DDBJ databases">
        <authorList>
            <person name="Macas J."/>
            <person name="Novak P."/>
            <person name="Neumann P."/>
        </authorList>
    </citation>
    <scope>NUCLEOTIDE SEQUENCE</scope>
</reference>
<accession>A0AAV0GFD5</accession>
<feature type="region of interest" description="Disordered" evidence="3">
    <location>
        <begin position="191"/>
        <end position="212"/>
    </location>
</feature>
<keyword evidence="2" id="KW-0862">Zinc</keyword>
<feature type="domain" description="C3H1-type" evidence="4">
    <location>
        <begin position="401"/>
        <end position="429"/>
    </location>
</feature>